<evidence type="ECO:0000313" key="2">
    <source>
        <dbReference type="Proteomes" id="UP000528460"/>
    </source>
</evidence>
<dbReference type="EMBL" id="JABFJW010000013">
    <property type="protein sequence ID" value="NOK08014.1"/>
    <property type="molecule type" value="Genomic_DNA"/>
</dbReference>
<organism evidence="1 2">
    <name type="scientific">Corallococcus exercitus</name>
    <dbReference type="NCBI Taxonomy" id="2316736"/>
    <lineage>
        <taxon>Bacteria</taxon>
        <taxon>Pseudomonadati</taxon>
        <taxon>Myxococcota</taxon>
        <taxon>Myxococcia</taxon>
        <taxon>Myxococcales</taxon>
        <taxon>Cystobacterineae</taxon>
        <taxon>Myxococcaceae</taxon>
        <taxon>Corallococcus</taxon>
    </lineage>
</organism>
<reference evidence="1 2" key="1">
    <citation type="submission" date="2020-05" db="EMBL/GenBank/DDBJ databases">
        <authorList>
            <person name="Whitworth D."/>
        </authorList>
    </citation>
    <scope>NUCLEOTIDE SEQUENCE [LARGE SCALE GENOMIC DNA]</scope>
    <source>
        <strain evidence="1 2">CA046A</strain>
    </source>
</reference>
<comment type="caution">
    <text evidence="1">The sequence shown here is derived from an EMBL/GenBank/DDBJ whole genome shotgun (WGS) entry which is preliminary data.</text>
</comment>
<dbReference type="AlphaFoldDB" id="A0A7Y4JN06"/>
<protein>
    <submittedName>
        <fullName evidence="1">DUF4403 family protein</fullName>
    </submittedName>
</protein>
<name>A0A7Y4JN06_9BACT</name>
<dbReference type="Proteomes" id="UP000528460">
    <property type="component" value="Unassembled WGS sequence"/>
</dbReference>
<proteinExistence type="predicted"/>
<dbReference type="RefSeq" id="WP_171412281.1">
    <property type="nucleotide sequence ID" value="NZ_JABFJW010000013.1"/>
</dbReference>
<dbReference type="Pfam" id="PF14356">
    <property type="entry name" value="DUF4403"/>
    <property type="match status" value="1"/>
</dbReference>
<evidence type="ECO:0000313" key="1">
    <source>
        <dbReference type="EMBL" id="NOK08014.1"/>
    </source>
</evidence>
<dbReference type="InterPro" id="IPR025515">
    <property type="entry name" value="DUF4403"/>
</dbReference>
<sequence length="469" mass="51462">MTMLLGMSLRLMPAGGHAQVISTSRLASLAFPPTSWLSVPLSVDLSVLSQSLEDAMPRVFESGPAWILVDEGRVGIRYRASRAPFALSFQDGTLRLSTRVDYEAEGCVVRQRALFGGMSCDPEADRGRGETRKQIHVAGTTRLGWTPDWHLAARTSFQFGHPERSLVTFLAHDVTTHVDAALALALDRAAAAMDERLREVLDAHRVAEQVWRAASEPIPLGASLWLRLTPTELRVAAPREDGPTLRTSLELRLRPSLALDPKPLASPRAMPSLQVGAPSEGFHLTVENHLSFAEASRLVEARLPSRFAFPDLEVEVQGAELSGDPSRARLKLQVRLLSGLPNPTDVTLWLKGRPRYDPATGLLALEDLDYAVETSSTAVKRLDQNRHAEMLVHLRQRLRWPVGEQVDSLRARLEVALSASLFAKESLLAGTLQTLQPLDISLTRTGFRLVLEATGAVAAKLNRLSPPQE</sequence>
<gene>
    <name evidence="1" type="ORF">HNS30_03030</name>
</gene>
<accession>A0A7Y4JN06</accession>